<reference evidence="3" key="2">
    <citation type="submission" date="2023-06" db="EMBL/GenBank/DDBJ databases">
        <authorList>
            <consortium name="Lawrence Berkeley National Laboratory"/>
            <person name="Haridas S."/>
            <person name="Hensen N."/>
            <person name="Bonometti L."/>
            <person name="Westerberg I."/>
            <person name="Brannstrom I.O."/>
            <person name="Guillou S."/>
            <person name="Cros-Aarteil S."/>
            <person name="Calhoun S."/>
            <person name="Kuo A."/>
            <person name="Mondo S."/>
            <person name="Pangilinan J."/>
            <person name="Riley R."/>
            <person name="LaButti K."/>
            <person name="Andreopoulos B."/>
            <person name="Lipzen A."/>
            <person name="Chen C."/>
            <person name="Yanf M."/>
            <person name="Daum C."/>
            <person name="Ng V."/>
            <person name="Clum A."/>
            <person name="Steindorff A."/>
            <person name="Ohm R."/>
            <person name="Martin F."/>
            <person name="Silar P."/>
            <person name="Natvig D."/>
            <person name="Lalanne C."/>
            <person name="Gautier V."/>
            <person name="Ament-velasquez S.L."/>
            <person name="Kruys A."/>
            <person name="Hutchinson M.I."/>
            <person name="Powell A.J."/>
            <person name="Barry K."/>
            <person name="Miller A.N."/>
            <person name="Grigoriev I.V."/>
            <person name="Debuchy R."/>
            <person name="Gladieux P."/>
            <person name="Thoren M.H."/>
            <person name="Johannesson H."/>
        </authorList>
    </citation>
    <scope>NUCLEOTIDE SEQUENCE</scope>
    <source>
        <strain evidence="3">CBS 232.78</strain>
    </source>
</reference>
<keyword evidence="4" id="KW-1185">Reference proteome</keyword>
<sequence>MSTFGAGPVVTAAAVAPIPGRRGLVLAAKASTDIPSIPPGFPAYLGGKVAWSGSDFATGSDHILFLDATDKTEVKAALEHFKSLGCDGDAVEPGCFPLPTLGPKLKAVSAHIHLGRGFSIIRGLDSASYPVEDLTLIYLGIQSYIAEQRGRQDKRGNMLVHIVADSSTKDVAEHHRHSNKSITFHNEEAGDVVSWLTRSTAAAGGKCIIASAYTVYNTLASTRPDVIRTLARSDWPFAFPRFQCRPVIFYKDSKFVMNFGRAALLGNQAHPRSKHLPSLSPRQIEALDAVENIARATQLEIQTQVGDMHFINNLAILHRRSGFVDGPGAAEKRHLVRMRLRSAELGWPIPAELTREWDEAFKKQGAKHWHLEPMPSYFFPLRRQPN</sequence>
<reference evidence="3" key="1">
    <citation type="journal article" date="2023" name="Mol. Phylogenet. Evol.">
        <title>Genome-scale phylogeny and comparative genomics of the fungal order Sordariales.</title>
        <authorList>
            <person name="Hensen N."/>
            <person name="Bonometti L."/>
            <person name="Westerberg I."/>
            <person name="Brannstrom I.O."/>
            <person name="Guillou S."/>
            <person name="Cros-Aarteil S."/>
            <person name="Calhoun S."/>
            <person name="Haridas S."/>
            <person name="Kuo A."/>
            <person name="Mondo S."/>
            <person name="Pangilinan J."/>
            <person name="Riley R."/>
            <person name="LaButti K."/>
            <person name="Andreopoulos B."/>
            <person name="Lipzen A."/>
            <person name="Chen C."/>
            <person name="Yan M."/>
            <person name="Daum C."/>
            <person name="Ng V."/>
            <person name="Clum A."/>
            <person name="Steindorff A."/>
            <person name="Ohm R.A."/>
            <person name="Martin F."/>
            <person name="Silar P."/>
            <person name="Natvig D.O."/>
            <person name="Lalanne C."/>
            <person name="Gautier V."/>
            <person name="Ament-Velasquez S.L."/>
            <person name="Kruys A."/>
            <person name="Hutchinson M.I."/>
            <person name="Powell A.J."/>
            <person name="Barry K."/>
            <person name="Miller A.N."/>
            <person name="Grigoriev I.V."/>
            <person name="Debuchy R."/>
            <person name="Gladieux P."/>
            <person name="Hiltunen Thoren M."/>
            <person name="Johannesson H."/>
        </authorList>
    </citation>
    <scope>NUCLEOTIDE SEQUENCE</scope>
    <source>
        <strain evidence="3">CBS 232.78</strain>
    </source>
</reference>
<feature type="domain" description="TauD/TfdA-like" evidence="2">
    <location>
        <begin position="96"/>
        <end position="338"/>
    </location>
</feature>
<keyword evidence="1" id="KW-0560">Oxidoreductase</keyword>
<accession>A0AAE0P6Y8</accession>
<dbReference type="AlphaFoldDB" id="A0AAE0P6Y8"/>
<dbReference type="Proteomes" id="UP001285441">
    <property type="component" value="Unassembled WGS sequence"/>
</dbReference>
<evidence type="ECO:0000313" key="4">
    <source>
        <dbReference type="Proteomes" id="UP001285441"/>
    </source>
</evidence>
<dbReference type="InterPro" id="IPR050411">
    <property type="entry name" value="AlphaKG_dependent_hydroxylases"/>
</dbReference>
<dbReference type="Gene3D" id="3.60.130.10">
    <property type="entry name" value="Clavaminate synthase-like"/>
    <property type="match status" value="1"/>
</dbReference>
<protein>
    <recommendedName>
        <fullName evidence="2">TauD/TfdA-like domain-containing protein</fullName>
    </recommendedName>
</protein>
<comment type="caution">
    <text evidence="3">The sequence shown here is derived from an EMBL/GenBank/DDBJ whole genome shotgun (WGS) entry which is preliminary data.</text>
</comment>
<evidence type="ECO:0000259" key="2">
    <source>
        <dbReference type="Pfam" id="PF02668"/>
    </source>
</evidence>
<dbReference type="InterPro" id="IPR042098">
    <property type="entry name" value="TauD-like_sf"/>
</dbReference>
<evidence type="ECO:0000313" key="3">
    <source>
        <dbReference type="EMBL" id="KAK3394469.1"/>
    </source>
</evidence>
<gene>
    <name evidence="3" type="ORF">B0H63DRAFT_46961</name>
</gene>
<dbReference type="EMBL" id="JAULSW010000001">
    <property type="protein sequence ID" value="KAK3394469.1"/>
    <property type="molecule type" value="Genomic_DNA"/>
</dbReference>
<dbReference type="InterPro" id="IPR003819">
    <property type="entry name" value="TauD/TfdA-like"/>
</dbReference>
<dbReference type="SUPFAM" id="SSF51197">
    <property type="entry name" value="Clavaminate synthase-like"/>
    <property type="match status" value="1"/>
</dbReference>
<proteinExistence type="predicted"/>
<evidence type="ECO:0000256" key="1">
    <source>
        <dbReference type="ARBA" id="ARBA00023002"/>
    </source>
</evidence>
<name>A0AAE0P6Y8_9PEZI</name>
<dbReference type="PANTHER" id="PTHR10696:SF49">
    <property type="entry name" value="TAUD_TFDA-LIKE DOMAIN-CONTAINING PROTEIN"/>
    <property type="match status" value="1"/>
</dbReference>
<dbReference type="PANTHER" id="PTHR10696">
    <property type="entry name" value="GAMMA-BUTYROBETAINE HYDROXYLASE-RELATED"/>
    <property type="match status" value="1"/>
</dbReference>
<organism evidence="3 4">
    <name type="scientific">Podospora didyma</name>
    <dbReference type="NCBI Taxonomy" id="330526"/>
    <lineage>
        <taxon>Eukaryota</taxon>
        <taxon>Fungi</taxon>
        <taxon>Dikarya</taxon>
        <taxon>Ascomycota</taxon>
        <taxon>Pezizomycotina</taxon>
        <taxon>Sordariomycetes</taxon>
        <taxon>Sordariomycetidae</taxon>
        <taxon>Sordariales</taxon>
        <taxon>Podosporaceae</taxon>
        <taxon>Podospora</taxon>
    </lineage>
</organism>
<dbReference type="GO" id="GO:0016491">
    <property type="term" value="F:oxidoreductase activity"/>
    <property type="evidence" value="ECO:0007669"/>
    <property type="project" value="UniProtKB-KW"/>
</dbReference>
<dbReference type="Pfam" id="PF02668">
    <property type="entry name" value="TauD"/>
    <property type="match status" value="1"/>
</dbReference>